<comment type="caution">
    <text evidence="10">The sequence shown here is derived from an EMBL/GenBank/DDBJ whole genome shotgun (WGS) entry which is preliminary data.</text>
</comment>
<dbReference type="SMART" id="SM00369">
    <property type="entry name" value="LRR_TYP"/>
    <property type="match status" value="5"/>
</dbReference>
<dbReference type="PROSITE" id="PS00107">
    <property type="entry name" value="PROTEIN_KINASE_ATP"/>
    <property type="match status" value="1"/>
</dbReference>
<evidence type="ECO:0000256" key="5">
    <source>
        <dbReference type="ARBA" id="ARBA00022989"/>
    </source>
</evidence>
<evidence type="ECO:0000256" key="2">
    <source>
        <dbReference type="ARBA" id="ARBA00022614"/>
    </source>
</evidence>
<evidence type="ECO:0000256" key="3">
    <source>
        <dbReference type="ARBA" id="ARBA00022692"/>
    </source>
</evidence>
<dbReference type="InterPro" id="IPR003591">
    <property type="entry name" value="Leu-rich_rpt_typical-subtyp"/>
</dbReference>
<dbReference type="InterPro" id="IPR017441">
    <property type="entry name" value="Protein_kinase_ATP_BS"/>
</dbReference>
<keyword evidence="3" id="KW-0812">Transmembrane</keyword>
<evidence type="ECO:0000256" key="4">
    <source>
        <dbReference type="ARBA" id="ARBA00022737"/>
    </source>
</evidence>
<dbReference type="InterPro" id="IPR013210">
    <property type="entry name" value="LRR_N_plant-typ"/>
</dbReference>
<dbReference type="Gene3D" id="3.80.10.10">
    <property type="entry name" value="Ribonuclease Inhibitor"/>
    <property type="match status" value="2"/>
</dbReference>
<name>A0ABQ8GXQ2_9ROSI</name>
<feature type="region of interest" description="Disordered" evidence="8">
    <location>
        <begin position="1"/>
        <end position="27"/>
    </location>
</feature>
<dbReference type="InterPro" id="IPR001245">
    <property type="entry name" value="Ser-Thr/Tyr_kinase_cat_dom"/>
</dbReference>
<dbReference type="PANTHER" id="PTHR27008">
    <property type="entry name" value="OS04G0122200 PROTEIN"/>
    <property type="match status" value="1"/>
</dbReference>
<evidence type="ECO:0000256" key="6">
    <source>
        <dbReference type="ARBA" id="ARBA00023136"/>
    </source>
</evidence>
<keyword evidence="4" id="KW-0677">Repeat</keyword>
<keyword evidence="7" id="KW-0547">Nucleotide-binding</keyword>
<keyword evidence="11" id="KW-1185">Reference proteome</keyword>
<dbReference type="Pfam" id="PF13855">
    <property type="entry name" value="LRR_8"/>
    <property type="match status" value="1"/>
</dbReference>
<evidence type="ECO:0000259" key="9">
    <source>
        <dbReference type="PROSITE" id="PS50011"/>
    </source>
</evidence>
<dbReference type="InterPro" id="IPR051809">
    <property type="entry name" value="Plant_receptor-like_S/T_kinase"/>
</dbReference>
<dbReference type="InterPro" id="IPR000719">
    <property type="entry name" value="Prot_kinase_dom"/>
</dbReference>
<keyword evidence="6" id="KW-0472">Membrane</keyword>
<dbReference type="Pfam" id="PF00560">
    <property type="entry name" value="LRR_1"/>
    <property type="match status" value="4"/>
</dbReference>
<evidence type="ECO:0000313" key="10">
    <source>
        <dbReference type="EMBL" id="KAH7515173.1"/>
    </source>
</evidence>
<dbReference type="SUPFAM" id="SSF56112">
    <property type="entry name" value="Protein kinase-like (PK-like)"/>
    <property type="match status" value="1"/>
</dbReference>
<dbReference type="PANTHER" id="PTHR27008:SF592">
    <property type="entry name" value="LEUCINE-RICH REPEAT RECEPTOR-LIKE PROTEIN KINASE FAMILY PROTEIN-RELATED"/>
    <property type="match status" value="1"/>
</dbReference>
<evidence type="ECO:0000256" key="7">
    <source>
        <dbReference type="PROSITE-ProRule" id="PRU10141"/>
    </source>
</evidence>
<dbReference type="Pfam" id="PF08263">
    <property type="entry name" value="LRRNT_2"/>
    <property type="match status" value="1"/>
</dbReference>
<dbReference type="InterPro" id="IPR032675">
    <property type="entry name" value="LRR_dom_sf"/>
</dbReference>
<dbReference type="InterPro" id="IPR001611">
    <property type="entry name" value="Leu-rich_rpt"/>
</dbReference>
<keyword evidence="2" id="KW-0433">Leucine-rich repeat</keyword>
<dbReference type="Gene3D" id="1.10.510.10">
    <property type="entry name" value="Transferase(Phosphotransferase) domain 1"/>
    <property type="match status" value="2"/>
</dbReference>
<evidence type="ECO:0000313" key="11">
    <source>
        <dbReference type="Proteomes" id="UP000827721"/>
    </source>
</evidence>
<keyword evidence="7" id="KW-0067">ATP-binding</keyword>
<protein>
    <recommendedName>
        <fullName evidence="9">Protein kinase domain-containing protein</fullName>
    </recommendedName>
</protein>
<evidence type="ECO:0000256" key="8">
    <source>
        <dbReference type="SAM" id="MobiDB-lite"/>
    </source>
</evidence>
<feature type="domain" description="Protein kinase" evidence="9">
    <location>
        <begin position="464"/>
        <end position="748"/>
    </location>
</feature>
<dbReference type="EMBL" id="JAFEMO010000454">
    <property type="protein sequence ID" value="KAH7515173.1"/>
    <property type="molecule type" value="Genomic_DNA"/>
</dbReference>
<proteinExistence type="predicted"/>
<gene>
    <name evidence="10" type="ORF">JRO89_XSUnG0165800</name>
</gene>
<dbReference type="Pfam" id="PF07714">
    <property type="entry name" value="PK_Tyr_Ser-Thr"/>
    <property type="match status" value="1"/>
</dbReference>
<dbReference type="Gene3D" id="3.30.200.20">
    <property type="entry name" value="Phosphorylase Kinase, domain 1"/>
    <property type="match status" value="1"/>
</dbReference>
<dbReference type="InterPro" id="IPR011009">
    <property type="entry name" value="Kinase-like_dom_sf"/>
</dbReference>
<organism evidence="10 11">
    <name type="scientific">Xanthoceras sorbifolium</name>
    <dbReference type="NCBI Taxonomy" id="99658"/>
    <lineage>
        <taxon>Eukaryota</taxon>
        <taxon>Viridiplantae</taxon>
        <taxon>Streptophyta</taxon>
        <taxon>Embryophyta</taxon>
        <taxon>Tracheophyta</taxon>
        <taxon>Spermatophyta</taxon>
        <taxon>Magnoliopsida</taxon>
        <taxon>eudicotyledons</taxon>
        <taxon>Gunneridae</taxon>
        <taxon>Pentapetalae</taxon>
        <taxon>rosids</taxon>
        <taxon>malvids</taxon>
        <taxon>Sapindales</taxon>
        <taxon>Sapindaceae</taxon>
        <taxon>Xanthoceroideae</taxon>
        <taxon>Xanthoceras</taxon>
    </lineage>
</organism>
<feature type="binding site" evidence="7">
    <location>
        <position position="493"/>
    </location>
    <ligand>
        <name>ATP</name>
        <dbReference type="ChEBI" id="CHEBI:30616"/>
    </ligand>
</feature>
<dbReference type="SUPFAM" id="SSF52058">
    <property type="entry name" value="L domain-like"/>
    <property type="match status" value="1"/>
</dbReference>
<sequence>MGHGARSHGLGYKTENKDLKKSKSGSNVTKAGSNVIVNNLSHRCHAILPWLFISLLSYGFSNLSTITINANETDRLALLSIKSQLHDPLGVTSSWNNSVPLCQWTGVSCGPRHQRVIGLNLRNQSIGGPLSPFIGNLSFLRSIQLQENKFYGEIPHEVGLLSRLENLRLSNNSFSGTIPTNLSHCSNLISFIANYNNLEGEIPAELGNLLKLQTLSISVNQLTGQLPASIGNISSLQFNQLTGTIPYVIGKLKNLQALDLSENSLQGSIPTSIGNLTGLTSLLLDSNNLKGNIPSNLGNCQNLILLSLSQNNLNGTLPQQILDVVTLSLGLNLSDNLLSGSFPSDVGKLKNLISLDISGNHFSREIPVTLGGCTSLEYLSLQGNSFSGSIPPLISWRSIKSNVTEISLVGNDNLCGGLAELHLPSCHSKGSEKSKITLLKVVIPMEEPFPMISYAELSKATNEFSLSNMIGEGSYGLVYKGLLAENGLLVAMKVINLQRKGASKSFIAECEALRNVRHRNLIKIMTICSSIDFKGNDFKALVYEYMQHGSLEEWLHRNKDQQKTTNLSLIQRLNIAIDVASAIEYLHHQWFMSSSIGIKGTIGYVAPEYGMGSEVSISGDVYSLGILLLEMFTGRRPTDNVFNDSLNLHDFVKTASPERATEIVEPSLLLDVRADNNEIENFARLRGEGRLRTEGCLVGVLRIGVLCSVEPSAERMEMTDVVVKLCAVRENFLGRWIVDVGPNARLSS</sequence>
<accession>A0ABQ8GXQ2</accession>
<evidence type="ECO:0000256" key="1">
    <source>
        <dbReference type="ARBA" id="ARBA00004370"/>
    </source>
</evidence>
<comment type="subcellular location">
    <subcellularLocation>
        <location evidence="1">Membrane</location>
    </subcellularLocation>
</comment>
<dbReference type="Proteomes" id="UP000827721">
    <property type="component" value="Unassembled WGS sequence"/>
</dbReference>
<reference evidence="10 11" key="1">
    <citation type="submission" date="2021-02" db="EMBL/GenBank/DDBJ databases">
        <title>Plant Genome Project.</title>
        <authorList>
            <person name="Zhang R.-G."/>
        </authorList>
    </citation>
    <scope>NUCLEOTIDE SEQUENCE [LARGE SCALE GENOMIC DNA]</scope>
    <source>
        <tissue evidence="10">Leaves</tissue>
    </source>
</reference>
<dbReference type="PROSITE" id="PS50011">
    <property type="entry name" value="PROTEIN_KINASE_DOM"/>
    <property type="match status" value="1"/>
</dbReference>
<keyword evidence="5" id="KW-1133">Transmembrane helix</keyword>